<evidence type="ECO:0008006" key="3">
    <source>
        <dbReference type="Google" id="ProtNLM"/>
    </source>
</evidence>
<evidence type="ECO:0000313" key="1">
    <source>
        <dbReference type="EMBL" id="KKS43027.1"/>
    </source>
</evidence>
<dbReference type="Proteomes" id="UP000033854">
    <property type="component" value="Unassembled WGS sequence"/>
</dbReference>
<accession>A0A0G0Z2N0</accession>
<name>A0A0G0Z2N0_9BACT</name>
<gene>
    <name evidence="1" type="ORF">UV06_C0003G0028</name>
</gene>
<dbReference type="EMBL" id="LCDA01000003">
    <property type="protein sequence ID" value="KKS43027.1"/>
    <property type="molecule type" value="Genomic_DNA"/>
</dbReference>
<dbReference type="AlphaFoldDB" id="A0A0G0Z2N0"/>
<protein>
    <recommendedName>
        <fullName evidence="3">IrrE N-terminal-like domain-containing protein</fullName>
    </recommendedName>
</protein>
<organism evidence="1 2">
    <name type="scientific">Candidatus Collierbacteria bacterium GW2011_GWA2_42_17</name>
    <dbReference type="NCBI Taxonomy" id="1618378"/>
    <lineage>
        <taxon>Bacteria</taxon>
        <taxon>Candidatus Collieribacteriota</taxon>
    </lineage>
</organism>
<comment type="caution">
    <text evidence="1">The sequence shown here is derived from an EMBL/GenBank/DDBJ whole genome shotgun (WGS) entry which is preliminary data.</text>
</comment>
<proteinExistence type="predicted"/>
<evidence type="ECO:0000313" key="2">
    <source>
        <dbReference type="Proteomes" id="UP000033854"/>
    </source>
</evidence>
<sequence>MIDDGQIKVEQIAHEYESVYRENNLTDSLGDIVFIAEEERRSAIERYGKLPSPKIASLKAYVVYCIRKKIITDIGEKTIEKVSIDSSNPVSASLAELLQSTPKSLLENTAEELFVKLPFSERKKYWKTKEHLFADFEKKYLKVVDSKNIMAIKKGYRDFVEFNLINDKIPKKAFQFFLANLDKYIEYCNEQVKEIVVKKDEFFSEYSSAPCYICAQEFLKVNSADELLELMAVDYPVLRKNKKKIQVSLGDGAATKYITETDSFLVTVRKKVNSRHQILDLIHEFSHVILMMEGMNKGADYLGQGRYLQEKSVSEIVLRLLKKYSLKVYKAYLGNKLIDLQIALFELEVYRNTQKKLPELSAEIFNKCFLGANQEENPLFMLNTYLLFGPLKSLLYAVVDVETVMSSANKLAPLALKV</sequence>
<reference evidence="1 2" key="1">
    <citation type="journal article" date="2015" name="Nature">
        <title>rRNA introns, odd ribosomes, and small enigmatic genomes across a large radiation of phyla.</title>
        <authorList>
            <person name="Brown C.T."/>
            <person name="Hug L.A."/>
            <person name="Thomas B.C."/>
            <person name="Sharon I."/>
            <person name="Castelle C.J."/>
            <person name="Singh A."/>
            <person name="Wilkins M.J."/>
            <person name="Williams K.H."/>
            <person name="Banfield J.F."/>
        </authorList>
    </citation>
    <scope>NUCLEOTIDE SEQUENCE [LARGE SCALE GENOMIC DNA]</scope>
</reference>